<keyword evidence="2" id="KW-0472">Membrane</keyword>
<feature type="domain" description="DUF6535" evidence="3">
    <location>
        <begin position="196"/>
        <end position="376"/>
    </location>
</feature>
<dbReference type="Proteomes" id="UP000298327">
    <property type="component" value="Unassembled WGS sequence"/>
</dbReference>
<feature type="compositionally biased region" description="Polar residues" evidence="1">
    <location>
        <begin position="72"/>
        <end position="117"/>
    </location>
</feature>
<feature type="transmembrane region" description="Helical" evidence="2">
    <location>
        <begin position="388"/>
        <end position="408"/>
    </location>
</feature>
<feature type="non-terminal residue" evidence="4">
    <location>
        <position position="1"/>
    </location>
</feature>
<evidence type="ECO:0000313" key="4">
    <source>
        <dbReference type="EMBL" id="TFY50821.1"/>
    </source>
</evidence>
<organism evidence="4 5">
    <name type="scientific">Dentipellis fragilis</name>
    <dbReference type="NCBI Taxonomy" id="205917"/>
    <lineage>
        <taxon>Eukaryota</taxon>
        <taxon>Fungi</taxon>
        <taxon>Dikarya</taxon>
        <taxon>Basidiomycota</taxon>
        <taxon>Agaricomycotina</taxon>
        <taxon>Agaricomycetes</taxon>
        <taxon>Russulales</taxon>
        <taxon>Hericiaceae</taxon>
        <taxon>Dentipellis</taxon>
    </lineage>
</organism>
<dbReference type="AlphaFoldDB" id="A0A4Y9XNN8"/>
<dbReference type="InterPro" id="IPR045338">
    <property type="entry name" value="DUF6535"/>
</dbReference>
<dbReference type="Pfam" id="PF20153">
    <property type="entry name" value="DUF6535"/>
    <property type="match status" value="1"/>
</dbReference>
<evidence type="ECO:0000313" key="5">
    <source>
        <dbReference type="Proteomes" id="UP000298327"/>
    </source>
</evidence>
<dbReference type="EMBL" id="SEOQ01001693">
    <property type="protein sequence ID" value="TFY50821.1"/>
    <property type="molecule type" value="Genomic_DNA"/>
</dbReference>
<evidence type="ECO:0000256" key="2">
    <source>
        <dbReference type="SAM" id="Phobius"/>
    </source>
</evidence>
<gene>
    <name evidence="4" type="ORF">EVG20_g11311</name>
</gene>
<feature type="transmembrane region" description="Helical" evidence="2">
    <location>
        <begin position="297"/>
        <end position="315"/>
    </location>
</feature>
<comment type="caution">
    <text evidence="4">The sequence shown here is derived from an EMBL/GenBank/DDBJ whole genome shotgun (WGS) entry which is preliminary data.</text>
</comment>
<feature type="transmembrane region" description="Helical" evidence="2">
    <location>
        <begin position="352"/>
        <end position="376"/>
    </location>
</feature>
<keyword evidence="2" id="KW-0812">Transmembrane</keyword>
<keyword evidence="5" id="KW-1185">Reference proteome</keyword>
<feature type="region of interest" description="Disordered" evidence="1">
    <location>
        <begin position="16"/>
        <end position="160"/>
    </location>
</feature>
<accession>A0A4Y9XNN8</accession>
<reference evidence="4 5" key="1">
    <citation type="submission" date="2019-02" db="EMBL/GenBank/DDBJ databases">
        <title>Genome sequencing of the rare red list fungi Dentipellis fragilis.</title>
        <authorList>
            <person name="Buettner E."/>
            <person name="Kellner H."/>
        </authorList>
    </citation>
    <scope>NUCLEOTIDE SEQUENCE [LARGE SCALE GENOMIC DNA]</scope>
    <source>
        <strain evidence="4 5">DSM 105465</strain>
    </source>
</reference>
<evidence type="ECO:0000259" key="3">
    <source>
        <dbReference type="Pfam" id="PF20153"/>
    </source>
</evidence>
<evidence type="ECO:0000256" key="1">
    <source>
        <dbReference type="SAM" id="MobiDB-lite"/>
    </source>
</evidence>
<proteinExistence type="predicted"/>
<protein>
    <recommendedName>
        <fullName evidence="3">DUF6535 domain-containing protein</fullName>
    </recommendedName>
</protein>
<dbReference type="OrthoDB" id="3219854at2759"/>
<sequence length="533" mass="58814">TLSTLRLTLSATANNKSTTMVSITGVDDPDNESPREESHPIPPGDGANPSDAAASTTSDGRDTEHGHVSAKASLSSIRNTASGSKPAASSNSNLAAGDSSSLPGKMNHQSETIPDTQSIHETESEHEDGDSSNESLDTDEPEIVYTQPAGQKKKSRKMFGVSHKKQDTQYWDPDDYQRKYPIDEDGKCLAPSACVWKVYLDEAKMMDDDMVEAWKDTIDVLLVFAGLFSAVVTTFVVQSSQSLQPDYSQVSAMLLTELVGLQRAMADGVSPTVIPVSQQNATSGFQVAASDQWVNRLWFISLAFSLATALISVLVKQWLQYYVSPISGTSQEKAHIRHFRYSGLEKWHVSEIVGFLPIFMHIALLLFFIGLVLFLVPLDTVTAGMTGVLAAALYMIYLGANALPVAYVECSYKTPISELISRMKQLLYSFAKSKTDFQSQRELESATVKKKEKDLDMESLAWLHGFSTNETVSNIVVQALSDVDLFHHKLELLRGMDFHALAKKACQFCRNDDKDDQEMKNYRWAIMASSIQF</sequence>
<keyword evidence="2" id="KW-1133">Transmembrane helix</keyword>
<feature type="transmembrane region" description="Helical" evidence="2">
    <location>
        <begin position="220"/>
        <end position="237"/>
    </location>
</feature>
<name>A0A4Y9XNN8_9AGAM</name>
<feature type="compositionally biased region" description="Acidic residues" evidence="1">
    <location>
        <begin position="124"/>
        <end position="142"/>
    </location>
</feature>